<dbReference type="AlphaFoldDB" id="A0A1G1Z2P7"/>
<proteinExistence type="predicted"/>
<evidence type="ECO:0008006" key="4">
    <source>
        <dbReference type="Google" id="ProtNLM"/>
    </source>
</evidence>
<gene>
    <name evidence="2" type="ORF">A3H67_02785</name>
</gene>
<reference evidence="2 3" key="1">
    <citation type="journal article" date="2016" name="Nat. Commun.">
        <title>Thousands of microbial genomes shed light on interconnected biogeochemical processes in an aquifer system.</title>
        <authorList>
            <person name="Anantharaman K."/>
            <person name="Brown C.T."/>
            <person name="Hug L.A."/>
            <person name="Sharon I."/>
            <person name="Castelle C.J."/>
            <person name="Probst A.J."/>
            <person name="Thomas B.C."/>
            <person name="Singh A."/>
            <person name="Wilkins M.J."/>
            <person name="Karaoz U."/>
            <person name="Brodie E.L."/>
            <person name="Williams K.H."/>
            <person name="Hubbard S.S."/>
            <person name="Banfield J.F."/>
        </authorList>
    </citation>
    <scope>NUCLEOTIDE SEQUENCE [LARGE SCALE GENOMIC DNA]</scope>
</reference>
<comment type="caution">
    <text evidence="2">The sequence shown here is derived from an EMBL/GenBank/DDBJ whole genome shotgun (WGS) entry which is preliminary data.</text>
</comment>
<dbReference type="Proteomes" id="UP000177408">
    <property type="component" value="Unassembled WGS sequence"/>
</dbReference>
<dbReference type="EMBL" id="MHIR01000005">
    <property type="protein sequence ID" value="OGY58150.1"/>
    <property type="molecule type" value="Genomic_DNA"/>
</dbReference>
<sequence>MKKLNRRGFLAAAGAGLLASKTAKAQELRARIWAALNYLSLPGNFSPWCFGAFQVNGVSSSPPWLEIPLIEASNWARAILAALAKGLDPANLSGRNLVSELMALLASPSLPQNAYAWGIVALRAAGMPVNHPTLIDCRDRLLGNQDENLGWGADPALPNSNDTAAALIALADLGLTTDALAIQNGAVALYSYQTPGGGFALAPDLEADACSDAWAIAALNRLGLGLNGDAISHLISLQALDGSFNFQADQDGQSTFRATTTAYALVALAEQAWPTQTGANPPSDPESPGLPLRLGAVLAGAGAISGLAVWRLNRFNRD</sequence>
<accession>A0A1G1Z2P7</accession>
<evidence type="ECO:0000256" key="1">
    <source>
        <dbReference type="SAM" id="SignalP"/>
    </source>
</evidence>
<dbReference type="InterPro" id="IPR006311">
    <property type="entry name" value="TAT_signal"/>
</dbReference>
<dbReference type="InterPro" id="IPR008930">
    <property type="entry name" value="Terpenoid_cyclase/PrenylTrfase"/>
</dbReference>
<dbReference type="Gene3D" id="1.50.10.20">
    <property type="match status" value="1"/>
</dbReference>
<evidence type="ECO:0000313" key="2">
    <source>
        <dbReference type="EMBL" id="OGY58150.1"/>
    </source>
</evidence>
<feature type="chain" id="PRO_5009581700" description="Squalene cyclase C-terminal domain-containing protein" evidence="1">
    <location>
        <begin position="26"/>
        <end position="318"/>
    </location>
</feature>
<dbReference type="PROSITE" id="PS51318">
    <property type="entry name" value="TAT"/>
    <property type="match status" value="1"/>
</dbReference>
<protein>
    <recommendedName>
        <fullName evidence="4">Squalene cyclase C-terminal domain-containing protein</fullName>
    </recommendedName>
</protein>
<keyword evidence="1" id="KW-0732">Signal</keyword>
<dbReference type="SUPFAM" id="SSF48239">
    <property type="entry name" value="Terpenoid cyclases/Protein prenyltransferases"/>
    <property type="match status" value="1"/>
</dbReference>
<evidence type="ECO:0000313" key="3">
    <source>
        <dbReference type="Proteomes" id="UP000177408"/>
    </source>
</evidence>
<name>A0A1G1Z2P7_9BACT</name>
<feature type="signal peptide" evidence="1">
    <location>
        <begin position="1"/>
        <end position="25"/>
    </location>
</feature>
<organism evidence="2 3">
    <name type="scientific">Candidatus Buchananbacteria bacterium RIFCSPLOWO2_02_FULL_46_11b</name>
    <dbReference type="NCBI Taxonomy" id="1797548"/>
    <lineage>
        <taxon>Bacteria</taxon>
        <taxon>Candidatus Buchananiibacteriota</taxon>
    </lineage>
</organism>